<dbReference type="PROSITE" id="PS51779">
    <property type="entry name" value="POTRA"/>
    <property type="match status" value="1"/>
</dbReference>
<keyword evidence="3 10" id="KW-0132">Cell division</keyword>
<organism evidence="10 11">
    <name type="scientific">Limnospira platensis NIES-46</name>
    <dbReference type="NCBI Taxonomy" id="1236695"/>
    <lineage>
        <taxon>Bacteria</taxon>
        <taxon>Bacillati</taxon>
        <taxon>Cyanobacteriota</taxon>
        <taxon>Cyanophyceae</taxon>
        <taxon>Oscillatoriophycideae</taxon>
        <taxon>Oscillatoriales</taxon>
        <taxon>Sirenicapillariaceae</taxon>
        <taxon>Limnospira</taxon>
    </lineage>
</organism>
<evidence type="ECO:0000256" key="8">
    <source>
        <dbReference type="SAM" id="Phobius"/>
    </source>
</evidence>
<keyword evidence="5 8" id="KW-1133">Transmembrane helix</keyword>
<dbReference type="GO" id="GO:0051301">
    <property type="term" value="P:cell division"/>
    <property type="evidence" value="ECO:0007669"/>
    <property type="project" value="UniProtKB-KW"/>
</dbReference>
<evidence type="ECO:0000256" key="6">
    <source>
        <dbReference type="ARBA" id="ARBA00023136"/>
    </source>
</evidence>
<proteinExistence type="predicted"/>
<evidence type="ECO:0000313" key="11">
    <source>
        <dbReference type="Proteomes" id="UP000326169"/>
    </source>
</evidence>
<gene>
    <name evidence="10" type="primary">ftsQ</name>
    <name evidence="10" type="ORF">NIES46_41240</name>
</gene>
<dbReference type="Pfam" id="PF08478">
    <property type="entry name" value="POTRA_1"/>
    <property type="match status" value="1"/>
</dbReference>
<keyword evidence="2" id="KW-1003">Cell membrane</keyword>
<dbReference type="InterPro" id="IPR034746">
    <property type="entry name" value="POTRA"/>
</dbReference>
<sequence>MANIVFTSRNQLGTRRRQLRRQRRLKLVRVMWQVLAVGGISGGVFWGISQPIWLIKEAEQVEIKGNQLLSQHNIRSHLPLSYPQSVWQIQPAAIQQALLDNAPISEAIVIRQVFPPRLTIEVTEREPVAIAQPSIGNTTPGTEPTVGWLDAEGSWMPLSSYTELEQTGQLPNLRVIGNFEQYLPHWQQMYSDLSRSPVDIYEIDWQNPANIILMTEVGEVHIGSYSTHFWEQLQVIDRMRKLPEQLDVSQVDYIDLRNPNSPLVLMISDKSSLSEASFSK</sequence>
<keyword evidence="4 8" id="KW-0812">Transmembrane</keyword>
<evidence type="ECO:0000313" key="10">
    <source>
        <dbReference type="EMBL" id="GCE96057.1"/>
    </source>
</evidence>
<evidence type="ECO:0000256" key="7">
    <source>
        <dbReference type="ARBA" id="ARBA00023306"/>
    </source>
</evidence>
<dbReference type="EMBL" id="BIMW01000171">
    <property type="protein sequence ID" value="GCE96057.1"/>
    <property type="molecule type" value="Genomic_DNA"/>
</dbReference>
<evidence type="ECO:0000256" key="5">
    <source>
        <dbReference type="ARBA" id="ARBA00022989"/>
    </source>
</evidence>
<reference evidence="10 11" key="1">
    <citation type="journal article" date="2019" name="J Genomics">
        <title>The Draft Genome of a Hydrogen-producing Cyanobacterium, Arthrospira platensis NIES-46.</title>
        <authorList>
            <person name="Suzuki S."/>
            <person name="Yamaguchi H."/>
            <person name="Kawachi M."/>
        </authorList>
    </citation>
    <scope>NUCLEOTIDE SEQUENCE [LARGE SCALE GENOMIC DNA]</scope>
    <source>
        <strain evidence="10 11">NIES-46</strain>
    </source>
</reference>
<keyword evidence="11" id="KW-1185">Reference proteome</keyword>
<dbReference type="InterPro" id="IPR013685">
    <property type="entry name" value="POTRA_FtsQ_type"/>
</dbReference>
<evidence type="ECO:0000256" key="3">
    <source>
        <dbReference type="ARBA" id="ARBA00022618"/>
    </source>
</evidence>
<evidence type="ECO:0000256" key="1">
    <source>
        <dbReference type="ARBA" id="ARBA00004370"/>
    </source>
</evidence>
<dbReference type="GeneID" id="301684898"/>
<dbReference type="InterPro" id="IPR050487">
    <property type="entry name" value="FtsQ_DivIB"/>
</dbReference>
<dbReference type="PANTHER" id="PTHR37820">
    <property type="entry name" value="CELL DIVISION PROTEIN DIVIB"/>
    <property type="match status" value="1"/>
</dbReference>
<accession>A0A5M3TAW1</accession>
<dbReference type="Gene3D" id="3.10.20.310">
    <property type="entry name" value="membrane protein fhac"/>
    <property type="match status" value="1"/>
</dbReference>
<evidence type="ECO:0000256" key="4">
    <source>
        <dbReference type="ARBA" id="ARBA00022692"/>
    </source>
</evidence>
<feature type="domain" description="POTRA" evidence="9">
    <location>
        <begin position="56"/>
        <end position="125"/>
    </location>
</feature>
<dbReference type="Proteomes" id="UP000326169">
    <property type="component" value="Unassembled WGS sequence"/>
</dbReference>
<keyword evidence="6 8" id="KW-0472">Membrane</keyword>
<dbReference type="RefSeq" id="WP_014276904.1">
    <property type="nucleotide sequence ID" value="NZ_BIMW01000171.1"/>
</dbReference>
<dbReference type="PANTHER" id="PTHR37820:SF1">
    <property type="entry name" value="CELL DIVISION PROTEIN FTSQ"/>
    <property type="match status" value="1"/>
</dbReference>
<comment type="caution">
    <text evidence="10">The sequence shown here is derived from an EMBL/GenBank/DDBJ whole genome shotgun (WGS) entry which is preliminary data.</text>
</comment>
<feature type="transmembrane region" description="Helical" evidence="8">
    <location>
        <begin position="27"/>
        <end position="48"/>
    </location>
</feature>
<evidence type="ECO:0000259" key="9">
    <source>
        <dbReference type="PROSITE" id="PS51779"/>
    </source>
</evidence>
<keyword evidence="7" id="KW-0131">Cell cycle</keyword>
<dbReference type="InterPro" id="IPR005548">
    <property type="entry name" value="Cell_div_FtsQ/DivIB_C"/>
</dbReference>
<comment type="subcellular location">
    <subcellularLocation>
        <location evidence="1">Membrane</location>
    </subcellularLocation>
</comment>
<name>A0A5M3TAW1_LIMPL</name>
<protein>
    <submittedName>
        <fullName evidence="10">Cell division protein FtsQ</fullName>
    </submittedName>
</protein>
<evidence type="ECO:0000256" key="2">
    <source>
        <dbReference type="ARBA" id="ARBA00022475"/>
    </source>
</evidence>
<dbReference type="Pfam" id="PF03799">
    <property type="entry name" value="FtsQ_DivIB_C"/>
    <property type="match status" value="1"/>
</dbReference>